<name>A0A1E7FNC7_9STRA</name>
<protein>
    <recommendedName>
        <fullName evidence="3">TPR-like protein</fullName>
    </recommendedName>
</protein>
<dbReference type="PANTHER" id="PTHR35482:SF1">
    <property type="entry name" value="CYTOCHROME C OXIDASE SUBUNIT"/>
    <property type="match status" value="1"/>
</dbReference>
<gene>
    <name evidence="1" type="ORF">FRACYDRAFT_163303</name>
</gene>
<dbReference type="InterPro" id="IPR011990">
    <property type="entry name" value="TPR-like_helical_dom_sf"/>
</dbReference>
<evidence type="ECO:0008006" key="3">
    <source>
        <dbReference type="Google" id="ProtNLM"/>
    </source>
</evidence>
<keyword evidence="2" id="KW-1185">Reference proteome</keyword>
<evidence type="ECO:0000313" key="2">
    <source>
        <dbReference type="Proteomes" id="UP000095751"/>
    </source>
</evidence>
<dbReference type="InParanoid" id="A0A1E7FNC7"/>
<evidence type="ECO:0000313" key="1">
    <source>
        <dbReference type="EMBL" id="OEU19671.1"/>
    </source>
</evidence>
<organism evidence="1 2">
    <name type="scientific">Fragilariopsis cylindrus CCMP1102</name>
    <dbReference type="NCBI Taxonomy" id="635003"/>
    <lineage>
        <taxon>Eukaryota</taxon>
        <taxon>Sar</taxon>
        <taxon>Stramenopiles</taxon>
        <taxon>Ochrophyta</taxon>
        <taxon>Bacillariophyta</taxon>
        <taxon>Bacillariophyceae</taxon>
        <taxon>Bacillariophycidae</taxon>
        <taxon>Bacillariales</taxon>
        <taxon>Bacillariaceae</taxon>
        <taxon>Fragilariopsis</taxon>
    </lineage>
</organism>
<dbReference type="EMBL" id="KV784355">
    <property type="protein sequence ID" value="OEU19671.1"/>
    <property type="molecule type" value="Genomic_DNA"/>
</dbReference>
<dbReference type="PANTHER" id="PTHR35482">
    <property type="entry name" value="CYTOCHROME C OXIDASE SUBUNIT"/>
    <property type="match status" value="1"/>
</dbReference>
<feature type="non-terminal residue" evidence="1">
    <location>
        <position position="85"/>
    </location>
</feature>
<sequence length="85" mass="9450">EEALSIGQRAMQRGVYATAVSSLEKVTQWCSTNSKVGSKVYLELAMAYEAVGRTSEAVQVYQTLTDCRMEDVKYNAKKLLYGMEA</sequence>
<accession>A0A1E7FNC7</accession>
<feature type="non-terminal residue" evidence="1">
    <location>
        <position position="1"/>
    </location>
</feature>
<dbReference type="KEGG" id="fcy:FRACYDRAFT_163303"/>
<dbReference type="Proteomes" id="UP000095751">
    <property type="component" value="Unassembled WGS sequence"/>
</dbReference>
<dbReference type="Gene3D" id="1.25.40.10">
    <property type="entry name" value="Tetratricopeptide repeat domain"/>
    <property type="match status" value="1"/>
</dbReference>
<dbReference type="AlphaFoldDB" id="A0A1E7FNC7"/>
<dbReference type="SUPFAM" id="SSF48452">
    <property type="entry name" value="TPR-like"/>
    <property type="match status" value="1"/>
</dbReference>
<proteinExistence type="predicted"/>
<reference evidence="1 2" key="1">
    <citation type="submission" date="2016-09" db="EMBL/GenBank/DDBJ databases">
        <title>Extensive genetic diversity and differential bi-allelic expression allows diatom success in the polar Southern Ocean.</title>
        <authorList>
            <consortium name="DOE Joint Genome Institute"/>
            <person name="Mock T."/>
            <person name="Otillar R.P."/>
            <person name="Strauss J."/>
            <person name="Dupont C."/>
            <person name="Frickenhaus S."/>
            <person name="Maumus F."/>
            <person name="Mcmullan M."/>
            <person name="Sanges R."/>
            <person name="Schmutz J."/>
            <person name="Toseland A."/>
            <person name="Valas R."/>
            <person name="Veluchamy A."/>
            <person name="Ward B.J."/>
            <person name="Allen A."/>
            <person name="Barry K."/>
            <person name="Falciatore A."/>
            <person name="Ferrante M."/>
            <person name="Fortunato A.E."/>
            <person name="Gloeckner G."/>
            <person name="Gruber A."/>
            <person name="Hipkin R."/>
            <person name="Janech M."/>
            <person name="Kroth P."/>
            <person name="Leese F."/>
            <person name="Lindquist E."/>
            <person name="Lyon B.R."/>
            <person name="Martin J."/>
            <person name="Mayer C."/>
            <person name="Parker M."/>
            <person name="Quesneville H."/>
            <person name="Raymond J."/>
            <person name="Uhlig C."/>
            <person name="Valentin K.U."/>
            <person name="Worden A.Z."/>
            <person name="Armbrust E.V."/>
            <person name="Bowler C."/>
            <person name="Green B."/>
            <person name="Moulton V."/>
            <person name="Van Oosterhout C."/>
            <person name="Grigoriev I."/>
        </authorList>
    </citation>
    <scope>NUCLEOTIDE SEQUENCE [LARGE SCALE GENOMIC DNA]</scope>
    <source>
        <strain evidence="1 2">CCMP1102</strain>
    </source>
</reference>
<dbReference type="OrthoDB" id="206869at2759"/>